<dbReference type="Gene3D" id="3.30.70.270">
    <property type="match status" value="2"/>
</dbReference>
<evidence type="ECO:0000313" key="3">
    <source>
        <dbReference type="EMBL" id="KAK9886172.1"/>
    </source>
</evidence>
<dbReference type="GO" id="GO:0071897">
    <property type="term" value="P:DNA biosynthetic process"/>
    <property type="evidence" value="ECO:0007669"/>
    <property type="project" value="UniProtKB-ARBA"/>
</dbReference>
<dbReference type="GO" id="GO:0003824">
    <property type="term" value="F:catalytic activity"/>
    <property type="evidence" value="ECO:0007669"/>
    <property type="project" value="UniProtKB-KW"/>
</dbReference>
<dbReference type="PANTHER" id="PTHR37984">
    <property type="entry name" value="PROTEIN CBG26694"/>
    <property type="match status" value="1"/>
</dbReference>
<dbReference type="CDD" id="cd09274">
    <property type="entry name" value="RNase_HI_RT_Ty3"/>
    <property type="match status" value="1"/>
</dbReference>
<accession>A0AAW1V1L4</accession>
<evidence type="ECO:0000259" key="2">
    <source>
        <dbReference type="PROSITE" id="PS50878"/>
    </source>
</evidence>
<dbReference type="InterPro" id="IPR050951">
    <property type="entry name" value="Retrovirus_Pol_polyprotein"/>
</dbReference>
<dbReference type="InterPro" id="IPR043128">
    <property type="entry name" value="Rev_trsase/Diguanyl_cyclase"/>
</dbReference>
<keyword evidence="1" id="KW-0511">Multifunctional enzyme</keyword>
<organism evidence="3 4">
    <name type="scientific">Henosepilachna vigintioctopunctata</name>
    <dbReference type="NCBI Taxonomy" id="420089"/>
    <lineage>
        <taxon>Eukaryota</taxon>
        <taxon>Metazoa</taxon>
        <taxon>Ecdysozoa</taxon>
        <taxon>Arthropoda</taxon>
        <taxon>Hexapoda</taxon>
        <taxon>Insecta</taxon>
        <taxon>Pterygota</taxon>
        <taxon>Neoptera</taxon>
        <taxon>Endopterygota</taxon>
        <taxon>Coleoptera</taxon>
        <taxon>Polyphaga</taxon>
        <taxon>Cucujiformia</taxon>
        <taxon>Coccinelloidea</taxon>
        <taxon>Coccinellidae</taxon>
        <taxon>Epilachninae</taxon>
        <taxon>Epilachnini</taxon>
        <taxon>Henosepilachna</taxon>
    </lineage>
</organism>
<sequence length="662" mass="78245">MRQPNLRTINGVYKSEGMIKIKIKILNIEKYVNVFIVNNENFKYDFLIGLDCIQKFKLIQNEKLEIEQKVSESIELMNEYQVNFNEHVDENNFNISTNHLNHNEENIIRNLIDKYKNIFAKDKYDIGTVKDYEARIDLMVDRYCSKRPYRCTIEDKKEIEKQISHLLEKNLIEESYSPFAAPVTLAFKKDENSRSRLCIDFRDLNKIVVPQSQPFPLIEDLVVKTRNCKFFSKLDINSAFWSIPLRIEDREKTGFITQEGHFQWTCLPFGLKTSSSIFQRILSNIIRKHKLSDFAVNYIDDILIFSESFEEHIDHVSQLLEAIMKEGFRLKLSKCTFALDSVKYLGHIIKHNSISPIKDNLISIRNFPEPKNKKNVRQFLGKINFYNQYIPNISITLDPLHNLLRKGQEFVWSEECQKVFDYMKNFLCTQPVLAIFDPDLPIHIYTDASLLGIGAVLKQPQLQENIKTEKPVAYFSKKLSESQKRKKAIYLECIAIKESVKYWQHWLIGKHFKIFSDHRPLENMNIKARTDEELGDLTHYLSQFDFEIIYHPGKNNLEADCLSRNPVLDAEEDEEDKLKVVNLIKLEDILRDQDHNTAIKNNMDKLNFKNNLYYKKTRNRDKILLSEEFCKHLIKKIHTEFCHIGINQMKKKYCHIIQQQIY</sequence>
<gene>
    <name evidence="3" type="ORF">WA026_015683</name>
</gene>
<reference evidence="3 4" key="1">
    <citation type="submission" date="2023-03" db="EMBL/GenBank/DDBJ databases">
        <title>Genome insight into feeding habits of ladybird beetles.</title>
        <authorList>
            <person name="Li H.-S."/>
            <person name="Huang Y.-H."/>
            <person name="Pang H."/>
        </authorList>
    </citation>
    <scope>NUCLEOTIDE SEQUENCE [LARGE SCALE GENOMIC DNA]</scope>
    <source>
        <strain evidence="3">SYSU_2023b</strain>
        <tissue evidence="3">Whole body</tissue>
    </source>
</reference>
<name>A0AAW1V1L4_9CUCU</name>
<keyword evidence="4" id="KW-1185">Reference proteome</keyword>
<comment type="caution">
    <text evidence="3">The sequence shown here is derived from an EMBL/GenBank/DDBJ whole genome shotgun (WGS) entry which is preliminary data.</text>
</comment>
<dbReference type="EMBL" id="JARQZJ010000099">
    <property type="protein sequence ID" value="KAK9886172.1"/>
    <property type="molecule type" value="Genomic_DNA"/>
</dbReference>
<dbReference type="Pfam" id="PF00078">
    <property type="entry name" value="RVT_1"/>
    <property type="match status" value="1"/>
</dbReference>
<dbReference type="AlphaFoldDB" id="A0AAW1V1L4"/>
<dbReference type="InterPro" id="IPR000477">
    <property type="entry name" value="RT_dom"/>
</dbReference>
<dbReference type="PANTHER" id="PTHR37984:SF5">
    <property type="entry name" value="PROTEIN NYNRIN-LIKE"/>
    <property type="match status" value="1"/>
</dbReference>
<dbReference type="Pfam" id="PF17919">
    <property type="entry name" value="RT_RNaseH_2"/>
    <property type="match status" value="1"/>
</dbReference>
<feature type="domain" description="Reverse transcriptase" evidence="2">
    <location>
        <begin position="167"/>
        <end position="349"/>
    </location>
</feature>
<dbReference type="Proteomes" id="UP001431783">
    <property type="component" value="Unassembled WGS sequence"/>
</dbReference>
<evidence type="ECO:0000256" key="1">
    <source>
        <dbReference type="ARBA" id="ARBA00023268"/>
    </source>
</evidence>
<evidence type="ECO:0000313" key="4">
    <source>
        <dbReference type="Proteomes" id="UP001431783"/>
    </source>
</evidence>
<protein>
    <recommendedName>
        <fullName evidence="2">Reverse transcriptase domain-containing protein</fullName>
    </recommendedName>
</protein>
<dbReference type="CDD" id="cd01647">
    <property type="entry name" value="RT_LTR"/>
    <property type="match status" value="1"/>
</dbReference>
<dbReference type="InterPro" id="IPR043502">
    <property type="entry name" value="DNA/RNA_pol_sf"/>
</dbReference>
<dbReference type="InterPro" id="IPR041577">
    <property type="entry name" value="RT_RNaseH_2"/>
</dbReference>
<proteinExistence type="predicted"/>
<dbReference type="SUPFAM" id="SSF56672">
    <property type="entry name" value="DNA/RNA polymerases"/>
    <property type="match status" value="1"/>
</dbReference>
<dbReference type="Gene3D" id="3.10.10.10">
    <property type="entry name" value="HIV Type 1 Reverse Transcriptase, subunit A, domain 1"/>
    <property type="match status" value="1"/>
</dbReference>
<dbReference type="PROSITE" id="PS50878">
    <property type="entry name" value="RT_POL"/>
    <property type="match status" value="1"/>
</dbReference>
<dbReference type="FunFam" id="3.30.70.270:FF:000026">
    <property type="entry name" value="Transposon Ty3-G Gag-Pol polyprotein"/>
    <property type="match status" value="1"/>
</dbReference>